<keyword evidence="4" id="KW-1185">Reference proteome</keyword>
<dbReference type="RefSeq" id="WP_115500502.1">
    <property type="nucleotide sequence ID" value="NZ_JACRTI010000043.1"/>
</dbReference>
<dbReference type="EMBL" id="JACRTI010000043">
    <property type="protein sequence ID" value="MBC8603007.1"/>
    <property type="molecule type" value="Genomic_DNA"/>
</dbReference>
<evidence type="ECO:0000313" key="3">
    <source>
        <dbReference type="Proteomes" id="UP000256321"/>
    </source>
</evidence>
<evidence type="ECO:0000313" key="1">
    <source>
        <dbReference type="EMBL" id="MBC8603007.1"/>
    </source>
</evidence>
<evidence type="ECO:0000313" key="2">
    <source>
        <dbReference type="EMBL" id="RDU48273.1"/>
    </source>
</evidence>
<accession>A0A3D8HBB4</accession>
<sequence>MDLYSYVSVESFVRGCQLSQTPCSFSLRVPNLMYRLPEQEIGYGLSLLRRAIVLYEEQKGIGAEHSKREIPFFRTNRRMLIGPEMEMYALPVYQSPEIPSGLKQGKSPYLRLTFDYGAIGEYSLSDDKYLLQCKYNEEENLKTFVSQMEREYDKFFYDEEHTGFTRDSRLFSMLCNACLEVREPCFASEQEWRIVQFCDPVNAGYDFTDGDLVPYVDYTIPFDCLRQIALQNRAENNLTYSALAGFLQRMGLAPERYLEGMQEE</sequence>
<proteinExistence type="predicted"/>
<dbReference type="EMBL" id="QREV01000043">
    <property type="protein sequence ID" value="RDU48273.1"/>
    <property type="molecule type" value="Genomic_DNA"/>
</dbReference>
<reference evidence="2 3" key="1">
    <citation type="submission" date="2018-07" db="EMBL/GenBank/DDBJ databases">
        <title>Parabacteroides acidifaciens nov. sp., isolated from human feces.</title>
        <authorList>
            <person name="Wang Y.J."/>
        </authorList>
    </citation>
    <scope>NUCLEOTIDE SEQUENCE [LARGE SCALE GENOMIC DNA]</scope>
    <source>
        <strain evidence="2 3">426-9</strain>
    </source>
</reference>
<evidence type="ECO:0000313" key="4">
    <source>
        <dbReference type="Proteomes" id="UP000629596"/>
    </source>
</evidence>
<reference evidence="1 4" key="2">
    <citation type="submission" date="2020-08" db="EMBL/GenBank/DDBJ databases">
        <title>Genome public.</title>
        <authorList>
            <person name="Liu C."/>
            <person name="Sun Q."/>
        </authorList>
    </citation>
    <scope>NUCLEOTIDE SEQUENCE [LARGE SCALE GENOMIC DNA]</scope>
    <source>
        <strain evidence="1 4">426_9</strain>
    </source>
</reference>
<protein>
    <submittedName>
        <fullName evidence="2">Uncharacterized protein</fullName>
    </submittedName>
</protein>
<comment type="caution">
    <text evidence="2">The sequence shown here is derived from an EMBL/GenBank/DDBJ whole genome shotgun (WGS) entry which is preliminary data.</text>
</comment>
<dbReference type="AlphaFoldDB" id="A0A3D8HBB4"/>
<dbReference type="Proteomes" id="UP000256321">
    <property type="component" value="Unassembled WGS sequence"/>
</dbReference>
<gene>
    <name evidence="2" type="ORF">DWU89_15300</name>
    <name evidence="1" type="ORF">H8784_14925</name>
</gene>
<name>A0A3D8HBB4_9BACT</name>
<dbReference type="Proteomes" id="UP000629596">
    <property type="component" value="Unassembled WGS sequence"/>
</dbReference>
<organism evidence="2 3">
    <name type="scientific">Parabacteroides acidifaciens</name>
    <dbReference type="NCBI Taxonomy" id="2290935"/>
    <lineage>
        <taxon>Bacteria</taxon>
        <taxon>Pseudomonadati</taxon>
        <taxon>Bacteroidota</taxon>
        <taxon>Bacteroidia</taxon>
        <taxon>Bacteroidales</taxon>
        <taxon>Tannerellaceae</taxon>
        <taxon>Parabacteroides</taxon>
    </lineage>
</organism>